<dbReference type="Proteomes" id="UP001501496">
    <property type="component" value="Unassembled WGS sequence"/>
</dbReference>
<dbReference type="Pfam" id="PF25593">
    <property type="entry name" value="GldD_lipo"/>
    <property type="match status" value="1"/>
</dbReference>
<proteinExistence type="predicted"/>
<dbReference type="RefSeq" id="WP_344787663.1">
    <property type="nucleotide sequence ID" value="NZ_BAABCA010000003.1"/>
</dbReference>
<accession>A0ABP8C7P5</accession>
<dbReference type="EMBL" id="BAABCA010000003">
    <property type="protein sequence ID" value="GAA4235143.1"/>
    <property type="molecule type" value="Genomic_DNA"/>
</dbReference>
<organism evidence="1 2">
    <name type="scientific">Postechiella marina</name>
    <dbReference type="NCBI Taxonomy" id="943941"/>
    <lineage>
        <taxon>Bacteria</taxon>
        <taxon>Pseudomonadati</taxon>
        <taxon>Bacteroidota</taxon>
        <taxon>Flavobacteriia</taxon>
        <taxon>Flavobacteriales</taxon>
        <taxon>Flavobacteriaceae</taxon>
        <taxon>Postechiella</taxon>
    </lineage>
</organism>
<evidence type="ECO:0000313" key="2">
    <source>
        <dbReference type="Proteomes" id="UP001501496"/>
    </source>
</evidence>
<protein>
    <submittedName>
        <fullName evidence="1">Gliding motility lipoprotein GldD</fullName>
    </submittedName>
</protein>
<keyword evidence="2" id="KW-1185">Reference proteome</keyword>
<dbReference type="InterPro" id="IPR019850">
    <property type="entry name" value="GldD-like"/>
</dbReference>
<sequence length="193" mass="22456">MYKNSLILLLLIFCFSCEDDVVPKPKGYLRLEYPEAEYVKSNINVPFTFDINKLASKVSSKQIQSKTKSYALNIEYASLKGTLFLTYKAVKNNKKNLNDFIRDAENLTQKHMIKADEIPVFPFEDDKRRVFGKYYVVKGNVASQSQFHITDSVNHFLTGSLYFYAKPNYDSILPAANYLQKDMKRIMETIEWQ</sequence>
<comment type="caution">
    <text evidence="1">The sequence shown here is derived from an EMBL/GenBank/DDBJ whole genome shotgun (WGS) entry which is preliminary data.</text>
</comment>
<evidence type="ECO:0000313" key="1">
    <source>
        <dbReference type="EMBL" id="GAA4235143.1"/>
    </source>
</evidence>
<dbReference type="NCBIfam" id="TIGR03512">
    <property type="entry name" value="GldD_lipo"/>
    <property type="match status" value="1"/>
</dbReference>
<gene>
    <name evidence="1" type="primary">gldD</name>
    <name evidence="1" type="ORF">GCM10022291_16270</name>
</gene>
<name>A0ABP8C7P5_9FLAO</name>
<reference evidence="2" key="1">
    <citation type="journal article" date="2019" name="Int. J. Syst. Evol. Microbiol.">
        <title>The Global Catalogue of Microorganisms (GCM) 10K type strain sequencing project: providing services to taxonomists for standard genome sequencing and annotation.</title>
        <authorList>
            <consortium name="The Broad Institute Genomics Platform"/>
            <consortium name="The Broad Institute Genome Sequencing Center for Infectious Disease"/>
            <person name="Wu L."/>
            <person name="Ma J."/>
        </authorList>
    </citation>
    <scope>NUCLEOTIDE SEQUENCE [LARGE SCALE GENOMIC DNA]</scope>
    <source>
        <strain evidence="2">JCM 17630</strain>
    </source>
</reference>
<keyword evidence="1" id="KW-0449">Lipoprotein</keyword>